<dbReference type="OrthoDB" id="250183at2"/>
<gene>
    <name evidence="3" type="ORF">SV7mr_27170</name>
</gene>
<dbReference type="EMBL" id="CP036272">
    <property type="protein sequence ID" value="QDT60199.1"/>
    <property type="molecule type" value="Genomic_DNA"/>
</dbReference>
<sequence precursor="true">MIKPCFIQRMRPCKLLTARTLLSCLIICVCSATDPLNIAGGRCLAQAPIDLETPAPADGDPEQSEPEKLDGDDVRDLLDQLDGNKLQQRNAAEKRLSRSSAETLKFLPEDNSGLSIEASDRLDRIRKTLRAKRTSAEAKLPRIRFKARTTLGEALEAISAESGVEFEHDFDESMPITATVAPLGFWNALDLVLDQADLDVDLYSGDGTTMTLRKRAAGRPPRSETAAYSGVYRLSVQSVTSRRVIEDPLQSSMNVSLSIAWLPGKTPIGLTIPMAQLSGRLNDGQPLQAQSPQESIEVAANPQLNYSEFFLPCNLPEKGAAKISSLTGTINSLLPGEKHDFELPLNQIGQGETKDAVTVTLENVYKNGDLTEVRFSVKIAEADKSLESHRQWIFQNQAMLVDADGKQIEDFGYELYRQTDDSVAFGYLFDIQDIQGCKLVYRSPTSVIKSQVEFVLQDIPLP</sequence>
<keyword evidence="2" id="KW-0732">Signal</keyword>
<protein>
    <submittedName>
        <fullName evidence="3">Uncharacterized protein</fullName>
    </submittedName>
</protein>
<evidence type="ECO:0000256" key="2">
    <source>
        <dbReference type="SAM" id="SignalP"/>
    </source>
</evidence>
<evidence type="ECO:0000313" key="3">
    <source>
        <dbReference type="EMBL" id="QDT60199.1"/>
    </source>
</evidence>
<proteinExistence type="predicted"/>
<dbReference type="AlphaFoldDB" id="A0A517SVN8"/>
<reference evidence="3 4" key="1">
    <citation type="submission" date="2019-02" db="EMBL/GenBank/DDBJ databases">
        <title>Deep-cultivation of Planctomycetes and their phenomic and genomic characterization uncovers novel biology.</title>
        <authorList>
            <person name="Wiegand S."/>
            <person name="Jogler M."/>
            <person name="Boedeker C."/>
            <person name="Pinto D."/>
            <person name="Vollmers J."/>
            <person name="Rivas-Marin E."/>
            <person name="Kohn T."/>
            <person name="Peeters S.H."/>
            <person name="Heuer A."/>
            <person name="Rast P."/>
            <person name="Oberbeckmann S."/>
            <person name="Bunk B."/>
            <person name="Jeske O."/>
            <person name="Meyerdierks A."/>
            <person name="Storesund J.E."/>
            <person name="Kallscheuer N."/>
            <person name="Luecker S."/>
            <person name="Lage O.M."/>
            <person name="Pohl T."/>
            <person name="Merkel B.J."/>
            <person name="Hornburger P."/>
            <person name="Mueller R.-W."/>
            <person name="Bruemmer F."/>
            <person name="Labrenz M."/>
            <person name="Spormann A.M."/>
            <person name="Op den Camp H."/>
            <person name="Overmann J."/>
            <person name="Amann R."/>
            <person name="Jetten M.S.M."/>
            <person name="Mascher T."/>
            <person name="Medema M.H."/>
            <person name="Devos D.P."/>
            <person name="Kaster A.-K."/>
            <person name="Ovreas L."/>
            <person name="Rohde M."/>
            <person name="Galperin M.Y."/>
            <person name="Jogler C."/>
        </authorList>
    </citation>
    <scope>NUCLEOTIDE SEQUENCE [LARGE SCALE GENOMIC DNA]</scope>
    <source>
        <strain evidence="3 4">SV_7m_r</strain>
    </source>
</reference>
<dbReference type="RefSeq" id="WP_145272543.1">
    <property type="nucleotide sequence ID" value="NZ_CP036272.1"/>
</dbReference>
<feature type="signal peptide" evidence="2">
    <location>
        <begin position="1"/>
        <end position="32"/>
    </location>
</feature>
<dbReference type="Proteomes" id="UP000315003">
    <property type="component" value="Chromosome"/>
</dbReference>
<name>A0A517SVN8_9BACT</name>
<feature type="chain" id="PRO_5022045568" evidence="2">
    <location>
        <begin position="33"/>
        <end position="462"/>
    </location>
</feature>
<feature type="region of interest" description="Disordered" evidence="1">
    <location>
        <begin position="52"/>
        <end position="71"/>
    </location>
</feature>
<accession>A0A517SVN8</accession>
<evidence type="ECO:0000313" key="4">
    <source>
        <dbReference type="Proteomes" id="UP000315003"/>
    </source>
</evidence>
<evidence type="ECO:0000256" key="1">
    <source>
        <dbReference type="SAM" id="MobiDB-lite"/>
    </source>
</evidence>
<keyword evidence="4" id="KW-1185">Reference proteome</keyword>
<organism evidence="3 4">
    <name type="scientific">Stieleria bergensis</name>
    <dbReference type="NCBI Taxonomy" id="2528025"/>
    <lineage>
        <taxon>Bacteria</taxon>
        <taxon>Pseudomonadati</taxon>
        <taxon>Planctomycetota</taxon>
        <taxon>Planctomycetia</taxon>
        <taxon>Pirellulales</taxon>
        <taxon>Pirellulaceae</taxon>
        <taxon>Stieleria</taxon>
    </lineage>
</organism>